<feature type="repeat" description="Solcar" evidence="2">
    <location>
        <begin position="570"/>
        <end position="651"/>
    </location>
</feature>
<comment type="caution">
    <text evidence="6">The sequence shown here is derived from an EMBL/GenBank/DDBJ whole genome shotgun (WGS) entry which is preliminary data.</text>
</comment>
<keyword evidence="2 3" id="KW-0472">Membrane</keyword>
<keyword evidence="3" id="KW-1133">Transmembrane helix</keyword>
<keyword evidence="2 3" id="KW-0812">Transmembrane</keyword>
<evidence type="ECO:0000256" key="3">
    <source>
        <dbReference type="SAM" id="Phobius"/>
    </source>
</evidence>
<dbReference type="CDD" id="cd06428">
    <property type="entry name" value="M1P_guanylylT_A_like_N"/>
    <property type="match status" value="1"/>
</dbReference>
<gene>
    <name evidence="6" type="ORF">AFUS01_LOCUS39091</name>
</gene>
<name>A0A8J2Q0U6_9HEXA</name>
<dbReference type="InterPro" id="IPR018108">
    <property type="entry name" value="MCP_transmembrane"/>
</dbReference>
<evidence type="ECO:0000259" key="5">
    <source>
        <dbReference type="Pfam" id="PF25087"/>
    </source>
</evidence>
<dbReference type="Pfam" id="PF00153">
    <property type="entry name" value="Mito_carr"/>
    <property type="match status" value="3"/>
</dbReference>
<reference evidence="6" key="1">
    <citation type="submission" date="2021-06" db="EMBL/GenBank/DDBJ databases">
        <authorList>
            <person name="Hodson N. C."/>
            <person name="Mongue J. A."/>
            <person name="Jaron S. K."/>
        </authorList>
    </citation>
    <scope>NUCLEOTIDE SEQUENCE</scope>
</reference>
<dbReference type="PROSITE" id="PS50920">
    <property type="entry name" value="SOLCAR"/>
    <property type="match status" value="3"/>
</dbReference>
<dbReference type="EMBL" id="CAJVCH010550583">
    <property type="protein sequence ID" value="CAG7829216.1"/>
    <property type="molecule type" value="Genomic_DNA"/>
</dbReference>
<feature type="transmembrane region" description="Helical" evidence="3">
    <location>
        <begin position="718"/>
        <end position="743"/>
    </location>
</feature>
<feature type="repeat" description="Solcar" evidence="2">
    <location>
        <begin position="659"/>
        <end position="746"/>
    </location>
</feature>
<accession>A0A8J2Q0U6</accession>
<dbReference type="GO" id="GO:0016020">
    <property type="term" value="C:membrane"/>
    <property type="evidence" value="ECO:0007669"/>
    <property type="project" value="UniProtKB-UniRule"/>
</dbReference>
<protein>
    <recommendedName>
        <fullName evidence="8">Nucleotidyl transferase domain-containing protein</fullName>
    </recommendedName>
</protein>
<evidence type="ECO:0000256" key="2">
    <source>
        <dbReference type="PROSITE-ProRule" id="PRU00282"/>
    </source>
</evidence>
<dbReference type="InterPro" id="IPR050486">
    <property type="entry name" value="Mannose-1P_guanyltransferase"/>
</dbReference>
<evidence type="ECO:0000259" key="4">
    <source>
        <dbReference type="Pfam" id="PF00483"/>
    </source>
</evidence>
<dbReference type="Pfam" id="PF25087">
    <property type="entry name" value="GMPPB_C"/>
    <property type="match status" value="1"/>
</dbReference>
<keyword evidence="7" id="KW-1185">Reference proteome</keyword>
<evidence type="ECO:0000256" key="1">
    <source>
        <dbReference type="ARBA" id="ARBA00007274"/>
    </source>
</evidence>
<feature type="repeat" description="Solcar" evidence="2">
    <location>
        <begin position="437"/>
        <end position="518"/>
    </location>
</feature>
<dbReference type="InterPro" id="IPR005835">
    <property type="entry name" value="NTP_transferase_dom"/>
</dbReference>
<evidence type="ECO:0000313" key="7">
    <source>
        <dbReference type="Proteomes" id="UP000708208"/>
    </source>
</evidence>
<feature type="domain" description="Nucleotidyl transferase" evidence="4">
    <location>
        <begin position="3"/>
        <end position="213"/>
    </location>
</feature>
<dbReference type="OrthoDB" id="285674at2759"/>
<dbReference type="Pfam" id="PF00483">
    <property type="entry name" value="NTP_transferase"/>
    <property type="match status" value="1"/>
</dbReference>
<feature type="transmembrane region" description="Helical" evidence="3">
    <location>
        <begin position="490"/>
        <end position="512"/>
    </location>
</feature>
<comment type="similarity">
    <text evidence="1">Belongs to the transferase hexapeptide repeat family.</text>
</comment>
<feature type="domain" description="Mannose-1-phosphate guanyltransferase C-terminal" evidence="5">
    <location>
        <begin position="289"/>
        <end position="399"/>
    </location>
</feature>
<feature type="transmembrane region" description="Helical" evidence="3">
    <location>
        <begin position="664"/>
        <end position="685"/>
    </location>
</feature>
<organism evidence="6 7">
    <name type="scientific">Allacma fusca</name>
    <dbReference type="NCBI Taxonomy" id="39272"/>
    <lineage>
        <taxon>Eukaryota</taxon>
        <taxon>Metazoa</taxon>
        <taxon>Ecdysozoa</taxon>
        <taxon>Arthropoda</taxon>
        <taxon>Hexapoda</taxon>
        <taxon>Collembola</taxon>
        <taxon>Symphypleona</taxon>
        <taxon>Sminthuridae</taxon>
        <taxon>Allacma</taxon>
    </lineage>
</organism>
<evidence type="ECO:0000313" key="6">
    <source>
        <dbReference type="EMBL" id="CAG7829216.1"/>
    </source>
</evidence>
<dbReference type="InterPro" id="IPR056729">
    <property type="entry name" value="GMPPB_C"/>
</dbReference>
<proteinExistence type="inferred from homology"/>
<dbReference type="AlphaFoldDB" id="A0A8J2Q0U6"/>
<evidence type="ECO:0008006" key="8">
    <source>
        <dbReference type="Google" id="ProtNLM"/>
    </source>
</evidence>
<sequence length="752" mass="83299">MVKAVILIGGPQKGTRFRPLSLDVPKPLFPIAGIPLVQHLIESCVQVPTLKEILILGNFPCADIVPFLAEISPLYDQVKIRYLQEYTQLGTAGGIYHFRDQIKAGNPSSFFLINGDVCGDFPLQEMLEFHSDPKRKNLITILTAEATRQQSMNYGCLIENKETHQVLHYVEKPETFVSTLINCGVYVCSLDIFLIIAKIFSQRQSNYYLGEAESNGESWESIALEQDIIMPSAGTQGHIYVYHSNRMWSQVKTAASAIYANRQHLDLYRKRQPDRLVGLEEKLSSSCQVIGDVYIHPTAHIHPSCVIGPNVSIGKNVIIGAGVRIRESIILGDTVIQEHSLLLYAIVGWDSFIGRWSRIEGTPSDPNPNKPFAKMENVALFNEEGRLNPSITILGCHVRLKILKSCEKKCATTNYEYGHLRSDTTLSKMGDTLNFEAPQACDYFAGWVSGVAGLVTGAPFDAIKTKQQHLDIRFSDGAYTIRRLDGFSGFFRGLALPLVFSGILNVTFFAVYGKVLSYITAPTGVDAWVRNEKIPEKMHLINDPMFSSKGVAHNIGKSTEPPKKPEGNIRDFLISGAIANIAQLTVICPVEVVKVRQQAYGSLIGGPVQAIRNIYGVKGIQGLYKGLLPLALRNVGGGCIQCFAFMSILEYSNPEKHSQTWGDVWFAGGMAGMISWWVVAPFDVIKTKIQADEVLSPKYKGTIHCSQKIYKNAGVFGLFRGVMSLSFPAFIVNGATFLVYNYVLDTCNENKF</sequence>
<dbReference type="PANTHER" id="PTHR22572">
    <property type="entry name" value="SUGAR-1-PHOSPHATE GUANYL TRANSFERASE"/>
    <property type="match status" value="1"/>
</dbReference>
<dbReference type="Proteomes" id="UP000708208">
    <property type="component" value="Unassembled WGS sequence"/>
</dbReference>